<accession>A0A6J4VMN2</accession>
<feature type="non-terminal residue" evidence="2">
    <location>
        <position position="1"/>
    </location>
</feature>
<proteinExistence type="predicted"/>
<evidence type="ECO:0000313" key="2">
    <source>
        <dbReference type="EMBL" id="CAA9581711.1"/>
    </source>
</evidence>
<evidence type="ECO:0000256" key="1">
    <source>
        <dbReference type="SAM" id="MobiDB-lite"/>
    </source>
</evidence>
<feature type="non-terminal residue" evidence="2">
    <location>
        <position position="50"/>
    </location>
</feature>
<dbReference type="EMBL" id="CADCWF010000349">
    <property type="protein sequence ID" value="CAA9581711.1"/>
    <property type="molecule type" value="Genomic_DNA"/>
</dbReference>
<protein>
    <submittedName>
        <fullName evidence="2">Uncharacterized protein</fullName>
    </submittedName>
</protein>
<reference evidence="2" key="1">
    <citation type="submission" date="2020-02" db="EMBL/GenBank/DDBJ databases">
        <authorList>
            <person name="Meier V. D."/>
        </authorList>
    </citation>
    <scope>NUCLEOTIDE SEQUENCE</scope>
    <source>
        <strain evidence="2">AVDCRST_MAG59</strain>
    </source>
</reference>
<feature type="region of interest" description="Disordered" evidence="1">
    <location>
        <begin position="1"/>
        <end position="20"/>
    </location>
</feature>
<dbReference type="AlphaFoldDB" id="A0A6J4VMN2"/>
<feature type="compositionally biased region" description="Basic and acidic residues" evidence="1">
    <location>
        <begin position="1"/>
        <end position="17"/>
    </location>
</feature>
<gene>
    <name evidence="2" type="ORF">AVDCRST_MAG59-4855</name>
</gene>
<organism evidence="2">
    <name type="scientific">uncultured Thermomicrobiales bacterium</name>
    <dbReference type="NCBI Taxonomy" id="1645740"/>
    <lineage>
        <taxon>Bacteria</taxon>
        <taxon>Pseudomonadati</taxon>
        <taxon>Thermomicrobiota</taxon>
        <taxon>Thermomicrobia</taxon>
        <taxon>Thermomicrobiales</taxon>
        <taxon>environmental samples</taxon>
    </lineage>
</organism>
<sequence>ARVAADRRWHRHPDGSGRRIRACARPASPEVEPAFGPPECLSVAAGSQRV</sequence>
<name>A0A6J4VMN2_9BACT</name>